<dbReference type="AlphaFoldDB" id="A0A124HR83"/>
<accession>A0A124HR83</accession>
<protein>
    <submittedName>
        <fullName evidence="1">Uncharacterized protein</fullName>
    </submittedName>
</protein>
<reference evidence="1 2" key="1">
    <citation type="submission" date="2015-10" db="EMBL/GenBank/DDBJ databases">
        <title>Draft genome sequence of Streptomyces longwoodensis DSM 41677, type strain for the species Streptomyces longwoodensis.</title>
        <authorList>
            <person name="Ruckert C."/>
            <person name="Winkler A."/>
            <person name="Kalinowski J."/>
            <person name="Kampfer P."/>
            <person name="Glaeser S."/>
        </authorList>
    </citation>
    <scope>NUCLEOTIDE SEQUENCE [LARGE SCALE GENOMIC DNA]</scope>
    <source>
        <strain evidence="1 2">DSM 41677</strain>
    </source>
</reference>
<evidence type="ECO:0000313" key="2">
    <source>
        <dbReference type="Proteomes" id="UP000053271"/>
    </source>
</evidence>
<keyword evidence="2" id="KW-1185">Reference proteome</keyword>
<dbReference type="EMBL" id="LMWS01000018">
    <property type="protein sequence ID" value="KUN37737.1"/>
    <property type="molecule type" value="Genomic_DNA"/>
</dbReference>
<dbReference type="RefSeq" id="WP_067233854.1">
    <property type="nucleotide sequence ID" value="NZ_KQ948553.1"/>
</dbReference>
<evidence type="ECO:0000313" key="1">
    <source>
        <dbReference type="EMBL" id="KUN37737.1"/>
    </source>
</evidence>
<proteinExistence type="predicted"/>
<name>A0A124HR83_9ACTN</name>
<organism evidence="1 2">
    <name type="scientific">Streptomyces longwoodensis</name>
    <dbReference type="NCBI Taxonomy" id="68231"/>
    <lineage>
        <taxon>Bacteria</taxon>
        <taxon>Bacillati</taxon>
        <taxon>Actinomycetota</taxon>
        <taxon>Actinomycetes</taxon>
        <taxon>Kitasatosporales</taxon>
        <taxon>Streptomycetaceae</taxon>
        <taxon>Streptomyces</taxon>
    </lineage>
</organism>
<comment type="caution">
    <text evidence="1">The sequence shown here is derived from an EMBL/GenBank/DDBJ whole genome shotgun (WGS) entry which is preliminary data.</text>
</comment>
<gene>
    <name evidence="1" type="ORF">AQJ30_15755</name>
</gene>
<dbReference type="GeneID" id="91426054"/>
<dbReference type="STRING" id="68231.AQJ30_15755"/>
<dbReference type="Proteomes" id="UP000053271">
    <property type="component" value="Unassembled WGS sequence"/>
</dbReference>
<sequence length="71" mass="8050">MTTYPCPNPACDGRRRTGQYLCWDCWDALPAPARTQLSRRDPAARARLQLLYRQLQAGVPPQRIQIEPIGA</sequence>